<organism evidence="1 2">
    <name type="scientific">Solanum commersonii</name>
    <name type="common">Commerson's wild potato</name>
    <name type="synonym">Commerson's nightshade</name>
    <dbReference type="NCBI Taxonomy" id="4109"/>
    <lineage>
        <taxon>Eukaryota</taxon>
        <taxon>Viridiplantae</taxon>
        <taxon>Streptophyta</taxon>
        <taxon>Embryophyta</taxon>
        <taxon>Tracheophyta</taxon>
        <taxon>Spermatophyta</taxon>
        <taxon>Magnoliopsida</taxon>
        <taxon>eudicotyledons</taxon>
        <taxon>Gunneridae</taxon>
        <taxon>Pentapetalae</taxon>
        <taxon>asterids</taxon>
        <taxon>lamiids</taxon>
        <taxon>Solanales</taxon>
        <taxon>Solanaceae</taxon>
        <taxon>Solanoideae</taxon>
        <taxon>Solaneae</taxon>
        <taxon>Solanum</taxon>
    </lineage>
</organism>
<evidence type="ECO:0000313" key="1">
    <source>
        <dbReference type="EMBL" id="KAG5613084.1"/>
    </source>
</evidence>
<dbReference type="EMBL" id="JACXVP010000004">
    <property type="protein sequence ID" value="KAG5613084.1"/>
    <property type="molecule type" value="Genomic_DNA"/>
</dbReference>
<accession>A0A9J5ZLT0</accession>
<comment type="caution">
    <text evidence="1">The sequence shown here is derived from an EMBL/GenBank/DDBJ whole genome shotgun (WGS) entry which is preliminary data.</text>
</comment>
<proteinExistence type="predicted"/>
<gene>
    <name evidence="1" type="ORF">H5410_024365</name>
</gene>
<keyword evidence="2" id="KW-1185">Reference proteome</keyword>
<reference evidence="1 2" key="1">
    <citation type="submission" date="2020-09" db="EMBL/GenBank/DDBJ databases">
        <title>De no assembly of potato wild relative species, Solanum commersonii.</title>
        <authorList>
            <person name="Cho K."/>
        </authorList>
    </citation>
    <scope>NUCLEOTIDE SEQUENCE [LARGE SCALE GENOMIC DNA]</scope>
    <source>
        <strain evidence="1">LZ3.2</strain>
        <tissue evidence="1">Leaf</tissue>
    </source>
</reference>
<dbReference type="AlphaFoldDB" id="A0A9J5ZLT0"/>
<sequence>MSSKQQTSLIDNDENLKAKGSRVWLLIEICIFYLTCLPPPQKDVGIQHVFTHFLLRLLRFLNFSTGPGDPFYRGGSSSSSGVEA</sequence>
<dbReference type="Proteomes" id="UP000824120">
    <property type="component" value="Chromosome 4"/>
</dbReference>
<protein>
    <submittedName>
        <fullName evidence="1">Uncharacterized protein</fullName>
    </submittedName>
</protein>
<name>A0A9J5ZLT0_SOLCO</name>
<evidence type="ECO:0000313" key="2">
    <source>
        <dbReference type="Proteomes" id="UP000824120"/>
    </source>
</evidence>